<dbReference type="EMBL" id="CP019352">
    <property type="protein sequence ID" value="APX98862.1"/>
    <property type="molecule type" value="Genomic_DNA"/>
</dbReference>
<gene>
    <name evidence="2" type="ORF">BWR22_00585</name>
</gene>
<evidence type="ECO:0000256" key="1">
    <source>
        <dbReference type="SAM" id="SignalP"/>
    </source>
</evidence>
<dbReference type="Proteomes" id="UP000187506">
    <property type="component" value="Chromosome"/>
</dbReference>
<name>A0AAC9LJX0_9FLAO</name>
<dbReference type="RefSeq" id="WP_076731508.1">
    <property type="nucleotide sequence ID" value="NZ_CP019352.1"/>
</dbReference>
<feature type="chain" id="PRO_5042210980" evidence="1">
    <location>
        <begin position="25"/>
        <end position="258"/>
    </location>
</feature>
<dbReference type="KEGG" id="lvn:BWR22_00585"/>
<dbReference type="InterPro" id="IPR025634">
    <property type="entry name" value="DUF4292"/>
</dbReference>
<organism evidence="2 3">
    <name type="scientific">Lacinutrix venerupis</name>
    <dbReference type="NCBI Taxonomy" id="1486034"/>
    <lineage>
        <taxon>Bacteria</taxon>
        <taxon>Pseudomonadati</taxon>
        <taxon>Bacteroidota</taxon>
        <taxon>Flavobacteriia</taxon>
        <taxon>Flavobacteriales</taxon>
        <taxon>Flavobacteriaceae</taxon>
        <taxon>Lacinutrix</taxon>
    </lineage>
</organism>
<accession>A0AAC9LJX0</accession>
<proteinExistence type="predicted"/>
<keyword evidence="3" id="KW-1185">Reference proteome</keyword>
<dbReference type="Gene3D" id="2.50.20.10">
    <property type="entry name" value="Lipoprotein localisation LolA/LolB/LppX"/>
    <property type="match status" value="1"/>
</dbReference>
<evidence type="ECO:0000313" key="2">
    <source>
        <dbReference type="EMBL" id="APX98862.1"/>
    </source>
</evidence>
<sequence length="258" mass="29507">MIIKPKIISLILILSIGLVSCKSAKTITDNGTLNSNLSAKQIIKNSDKNTSKFNTLSARLKIESNDGKNSQSTSVSLRIEKDKTIWMSKLGIVKALITPNRVAFYNKLDNTYFDSDFTYLSSLLGTELDFNKIQALLLGEPIYKPNTKDYEASVFEKSYMLQPKNQNNLFEIFLLFNPTHFKMDSQQIAQSKDNRHLEINYLAYQEVENEILPEAINIIALEHEDQLKIDLEFKGVELNQKLRFPFTIPSGYKKIELK</sequence>
<dbReference type="AlphaFoldDB" id="A0AAC9LJX0"/>
<feature type="signal peptide" evidence="1">
    <location>
        <begin position="1"/>
        <end position="24"/>
    </location>
</feature>
<evidence type="ECO:0000313" key="3">
    <source>
        <dbReference type="Proteomes" id="UP000187506"/>
    </source>
</evidence>
<keyword evidence="1" id="KW-0732">Signal</keyword>
<dbReference type="Pfam" id="PF14125">
    <property type="entry name" value="DUF4292"/>
    <property type="match status" value="1"/>
</dbReference>
<protein>
    <submittedName>
        <fullName evidence="2">Deoxyuridine 5'-triphosphate nucleotidohydrolase</fullName>
    </submittedName>
</protein>
<dbReference type="PROSITE" id="PS51257">
    <property type="entry name" value="PROKAR_LIPOPROTEIN"/>
    <property type="match status" value="1"/>
</dbReference>
<reference evidence="2 3" key="1">
    <citation type="submission" date="2017-01" db="EMBL/GenBank/DDBJ databases">
        <title>Complete genome of Lacinutrix venerupis DOK2-8 isolated from seawater in Dokdo.</title>
        <authorList>
            <person name="Chi W.-J."/>
            <person name="Kim J.H."/>
        </authorList>
    </citation>
    <scope>NUCLEOTIDE SEQUENCE [LARGE SCALE GENOMIC DNA]</scope>
    <source>
        <strain evidence="2 3">DOK2-8</strain>
    </source>
</reference>